<dbReference type="Proteomes" id="UP001321749">
    <property type="component" value="Unassembled WGS sequence"/>
</dbReference>
<dbReference type="GO" id="GO:0035556">
    <property type="term" value="P:intracellular signal transduction"/>
    <property type="evidence" value="ECO:0007669"/>
    <property type="project" value="TreeGrafter"/>
</dbReference>
<comment type="caution">
    <text evidence="6">The sequence shown here is derived from an EMBL/GenBank/DDBJ whole genome shotgun (WGS) entry which is preliminary data.</text>
</comment>
<evidence type="ECO:0000313" key="7">
    <source>
        <dbReference type="Proteomes" id="UP001321749"/>
    </source>
</evidence>
<evidence type="ECO:0000256" key="1">
    <source>
        <dbReference type="ARBA" id="ARBA00022741"/>
    </source>
</evidence>
<feature type="region of interest" description="Disordered" evidence="4">
    <location>
        <begin position="671"/>
        <end position="717"/>
    </location>
</feature>
<evidence type="ECO:0000256" key="3">
    <source>
        <dbReference type="PROSITE-ProRule" id="PRU10141"/>
    </source>
</evidence>
<keyword evidence="6" id="KW-0808">Transferase</keyword>
<evidence type="ECO:0000256" key="4">
    <source>
        <dbReference type="SAM" id="MobiDB-lite"/>
    </source>
</evidence>
<feature type="region of interest" description="Disordered" evidence="4">
    <location>
        <begin position="74"/>
        <end position="93"/>
    </location>
</feature>
<keyword evidence="6" id="KW-0418">Kinase</keyword>
<dbReference type="FunFam" id="3.30.200.20:FF:000447">
    <property type="entry name" value="Calcium/calmodulin dependent protein kinase"/>
    <property type="match status" value="1"/>
</dbReference>
<protein>
    <submittedName>
        <fullName evidence="6">Calcium/calmodulin-dependent protein kinase</fullName>
    </submittedName>
</protein>
<feature type="compositionally biased region" description="Basic and acidic residues" evidence="4">
    <location>
        <begin position="686"/>
        <end position="708"/>
    </location>
</feature>
<dbReference type="InterPro" id="IPR000719">
    <property type="entry name" value="Prot_kinase_dom"/>
</dbReference>
<dbReference type="InterPro" id="IPR008271">
    <property type="entry name" value="Ser/Thr_kinase_AS"/>
</dbReference>
<gene>
    <name evidence="6" type="ORF">QBC42DRAFT_267721</name>
</gene>
<keyword evidence="2 3" id="KW-0067">ATP-binding</keyword>
<dbReference type="AlphaFoldDB" id="A0AAV9HS07"/>
<dbReference type="PROSITE" id="PS50011">
    <property type="entry name" value="PROTEIN_KINASE_DOM"/>
    <property type="match status" value="1"/>
</dbReference>
<keyword evidence="7" id="KW-1185">Reference proteome</keyword>
<dbReference type="GO" id="GO:0004683">
    <property type="term" value="F:calcium/calmodulin-dependent protein kinase activity"/>
    <property type="evidence" value="ECO:0007669"/>
    <property type="project" value="TreeGrafter"/>
</dbReference>
<reference evidence="6" key="1">
    <citation type="journal article" date="2023" name="Mol. Phylogenet. Evol.">
        <title>Genome-scale phylogeny and comparative genomics of the fungal order Sordariales.</title>
        <authorList>
            <person name="Hensen N."/>
            <person name="Bonometti L."/>
            <person name="Westerberg I."/>
            <person name="Brannstrom I.O."/>
            <person name="Guillou S."/>
            <person name="Cros-Aarteil S."/>
            <person name="Calhoun S."/>
            <person name="Haridas S."/>
            <person name="Kuo A."/>
            <person name="Mondo S."/>
            <person name="Pangilinan J."/>
            <person name="Riley R."/>
            <person name="LaButti K."/>
            <person name="Andreopoulos B."/>
            <person name="Lipzen A."/>
            <person name="Chen C."/>
            <person name="Yan M."/>
            <person name="Daum C."/>
            <person name="Ng V."/>
            <person name="Clum A."/>
            <person name="Steindorff A."/>
            <person name="Ohm R.A."/>
            <person name="Martin F."/>
            <person name="Silar P."/>
            <person name="Natvig D.O."/>
            <person name="Lalanne C."/>
            <person name="Gautier V."/>
            <person name="Ament-Velasquez S.L."/>
            <person name="Kruys A."/>
            <person name="Hutchinson M.I."/>
            <person name="Powell A.J."/>
            <person name="Barry K."/>
            <person name="Miller A.N."/>
            <person name="Grigoriev I.V."/>
            <person name="Debuchy R."/>
            <person name="Gladieux P."/>
            <person name="Hiltunen Thoren M."/>
            <person name="Johannesson H."/>
        </authorList>
    </citation>
    <scope>NUCLEOTIDE SEQUENCE</scope>
    <source>
        <strain evidence="6">PSN324</strain>
    </source>
</reference>
<dbReference type="FunFam" id="1.10.510.10:FF:000995">
    <property type="entry name" value="BcCMK3, calcium/calmodulin-dependent protein kinase"/>
    <property type="match status" value="1"/>
</dbReference>
<dbReference type="GO" id="GO:0005524">
    <property type="term" value="F:ATP binding"/>
    <property type="evidence" value="ECO:0007669"/>
    <property type="project" value="UniProtKB-UniRule"/>
</dbReference>
<feature type="domain" description="Protein kinase" evidence="5">
    <location>
        <begin position="123"/>
        <end position="423"/>
    </location>
</feature>
<dbReference type="Gene3D" id="3.30.200.20">
    <property type="entry name" value="Phosphorylase Kinase, domain 1"/>
    <property type="match status" value="1"/>
</dbReference>
<dbReference type="GO" id="GO:0005737">
    <property type="term" value="C:cytoplasm"/>
    <property type="evidence" value="ECO:0007669"/>
    <property type="project" value="TreeGrafter"/>
</dbReference>
<organism evidence="6 7">
    <name type="scientific">Cladorrhinum samala</name>
    <dbReference type="NCBI Taxonomy" id="585594"/>
    <lineage>
        <taxon>Eukaryota</taxon>
        <taxon>Fungi</taxon>
        <taxon>Dikarya</taxon>
        <taxon>Ascomycota</taxon>
        <taxon>Pezizomycotina</taxon>
        <taxon>Sordariomycetes</taxon>
        <taxon>Sordariomycetidae</taxon>
        <taxon>Sordariales</taxon>
        <taxon>Podosporaceae</taxon>
        <taxon>Cladorrhinum</taxon>
    </lineage>
</organism>
<dbReference type="InterPro" id="IPR017441">
    <property type="entry name" value="Protein_kinase_ATP_BS"/>
</dbReference>
<feature type="region of interest" description="Disordered" evidence="4">
    <location>
        <begin position="475"/>
        <end position="509"/>
    </location>
</feature>
<evidence type="ECO:0000313" key="6">
    <source>
        <dbReference type="EMBL" id="KAK4462526.1"/>
    </source>
</evidence>
<evidence type="ECO:0000256" key="2">
    <source>
        <dbReference type="ARBA" id="ARBA00022840"/>
    </source>
</evidence>
<proteinExistence type="predicted"/>
<dbReference type="PANTHER" id="PTHR24346:SF77">
    <property type="entry name" value="SERINE THREONINE PROTEIN KINASE"/>
    <property type="match status" value="1"/>
</dbReference>
<feature type="compositionally biased region" description="Polar residues" evidence="4">
    <location>
        <begin position="609"/>
        <end position="626"/>
    </location>
</feature>
<evidence type="ECO:0000259" key="5">
    <source>
        <dbReference type="PROSITE" id="PS50011"/>
    </source>
</evidence>
<dbReference type="SMART" id="SM00220">
    <property type="entry name" value="S_TKc"/>
    <property type="match status" value="1"/>
</dbReference>
<keyword evidence="1 3" id="KW-0547">Nucleotide-binding</keyword>
<sequence>MADREDYVTVNTRPATYTLPLRPRIDDNEPMAEPPTVAAAVPRGLASPDISVEFHGGEPDRKPHPVLIHPLSAPPDVQQFPSPMRHHKRTPSAHREIKETLNARSEYMNDAEDGRSHFRINQYTIKDEIGRGSFGAVHLATDQFGTEFAVKAFSKARLRKRAQSNILRHGPRSLGRLPPRAGFGAPDLPIQRFSDQRQKESQDPLLLIREEIAIMKKLNHPNLVQLIEVLDDPEEDTLYMVLEMCKKGVVMNVGLGEQATPYPEEQCRHWFRDLILGIEYLHSQGVVHRDIKPDNLLLTEDDIMKVVDFGVSEMFEKTEEMRTAKSAGSPAFLPPELCIVRHGDVSGKAADIWSMGVSLYCLRYGKVPFERSNVLDMYEAIKTETPKLADDESPEFVDLMRRLLEKDPEKRITMAELREHPWVTRGGEDPLLSAEENCSDPVDLPNPLEINHAFTRQMSHLICVMKAIRKFKGLLSTKRTRQPPSTPSRRREDTDATIGPSRTPERSDTADVAAQILRQREQFHAQGGTAALGLGIEIAERQPLPVVLGIGTGGLDTFSHPHEAGDEHIVSDSPTAVDFNIYDRAFDAEIDRIKRSTSRKGPGSRKGTGENTATTTLYRTRLNQKNHGIEGDEDGGEGAGASGGLFGLFAASRGRGMGGGAGKFADLVKEAMKQAENGQQEGEGESAGKENRQEAGETKVMQDKEEKGNGNANENES</sequence>
<dbReference type="SUPFAM" id="SSF56112">
    <property type="entry name" value="Protein kinase-like (PK-like)"/>
    <property type="match status" value="1"/>
</dbReference>
<accession>A0AAV9HS07</accession>
<dbReference type="PANTHER" id="PTHR24346">
    <property type="entry name" value="MAP/MICROTUBULE AFFINITY-REGULATING KINASE"/>
    <property type="match status" value="1"/>
</dbReference>
<dbReference type="PROSITE" id="PS00108">
    <property type="entry name" value="PROTEIN_KINASE_ST"/>
    <property type="match status" value="1"/>
</dbReference>
<dbReference type="InterPro" id="IPR011009">
    <property type="entry name" value="Kinase-like_dom_sf"/>
</dbReference>
<feature type="binding site" evidence="3">
    <location>
        <position position="151"/>
    </location>
    <ligand>
        <name>ATP</name>
        <dbReference type="ChEBI" id="CHEBI:30616"/>
    </ligand>
</feature>
<dbReference type="Pfam" id="PF00069">
    <property type="entry name" value="Pkinase"/>
    <property type="match status" value="1"/>
</dbReference>
<dbReference type="GO" id="GO:0005516">
    <property type="term" value="F:calmodulin binding"/>
    <property type="evidence" value="ECO:0007669"/>
    <property type="project" value="TreeGrafter"/>
</dbReference>
<dbReference type="CDD" id="cd14008">
    <property type="entry name" value="STKc_LKB1_CaMKK"/>
    <property type="match status" value="1"/>
</dbReference>
<name>A0AAV9HS07_9PEZI</name>
<dbReference type="EMBL" id="MU864971">
    <property type="protein sequence ID" value="KAK4462526.1"/>
    <property type="molecule type" value="Genomic_DNA"/>
</dbReference>
<dbReference type="PROSITE" id="PS00107">
    <property type="entry name" value="PROTEIN_KINASE_ATP"/>
    <property type="match status" value="1"/>
</dbReference>
<reference evidence="6" key="2">
    <citation type="submission" date="2023-06" db="EMBL/GenBank/DDBJ databases">
        <authorList>
            <consortium name="Lawrence Berkeley National Laboratory"/>
            <person name="Mondo S.J."/>
            <person name="Hensen N."/>
            <person name="Bonometti L."/>
            <person name="Westerberg I."/>
            <person name="Brannstrom I.O."/>
            <person name="Guillou S."/>
            <person name="Cros-Aarteil S."/>
            <person name="Calhoun S."/>
            <person name="Haridas S."/>
            <person name="Kuo A."/>
            <person name="Pangilinan J."/>
            <person name="Riley R."/>
            <person name="Labutti K."/>
            <person name="Andreopoulos B."/>
            <person name="Lipzen A."/>
            <person name="Chen C."/>
            <person name="Yanf M."/>
            <person name="Daum C."/>
            <person name="Ng V."/>
            <person name="Clum A."/>
            <person name="Steindorff A."/>
            <person name="Ohm R."/>
            <person name="Martin F."/>
            <person name="Silar P."/>
            <person name="Natvig D."/>
            <person name="Lalanne C."/>
            <person name="Gautier V."/>
            <person name="Ament-Velasquez S.L."/>
            <person name="Kruys A."/>
            <person name="Hutchinson M.I."/>
            <person name="Powell A.J."/>
            <person name="Barry K."/>
            <person name="Miller A.N."/>
            <person name="Grigoriev I.V."/>
            <person name="Debuchy R."/>
            <person name="Gladieux P."/>
            <person name="Thoren M.H."/>
            <person name="Johannesson H."/>
        </authorList>
    </citation>
    <scope>NUCLEOTIDE SEQUENCE</scope>
    <source>
        <strain evidence="6">PSN324</strain>
    </source>
</reference>
<feature type="region of interest" description="Disordered" evidence="4">
    <location>
        <begin position="594"/>
        <end position="637"/>
    </location>
</feature>
<dbReference type="Gene3D" id="1.10.510.10">
    <property type="entry name" value="Transferase(Phosphotransferase) domain 1"/>
    <property type="match status" value="1"/>
</dbReference>